<dbReference type="Pfam" id="PF00001">
    <property type="entry name" value="7tm_1"/>
    <property type="match status" value="1"/>
</dbReference>
<evidence type="ECO:0000259" key="10">
    <source>
        <dbReference type="PROSITE" id="PS50262"/>
    </source>
</evidence>
<keyword evidence="7" id="KW-0325">Glycoprotein</keyword>
<dbReference type="EMBL" id="JAOPHQ010006405">
    <property type="protein sequence ID" value="KAK0131665.1"/>
    <property type="molecule type" value="Genomic_DNA"/>
</dbReference>
<feature type="domain" description="G-protein coupled receptors family 1 profile" evidence="10">
    <location>
        <begin position="31"/>
        <end position="226"/>
    </location>
</feature>
<evidence type="ECO:0000256" key="8">
    <source>
        <dbReference type="ARBA" id="ARBA00023224"/>
    </source>
</evidence>
<keyword evidence="4" id="KW-0297">G-protein coupled receptor</keyword>
<evidence type="ECO:0000256" key="3">
    <source>
        <dbReference type="ARBA" id="ARBA00022989"/>
    </source>
</evidence>
<gene>
    <name evidence="11" type="primary">Gpr35</name>
    <name evidence="11" type="ORF">N1851_033575</name>
</gene>
<comment type="subcellular location">
    <subcellularLocation>
        <location evidence="1">Membrane</location>
        <topology evidence="1">Multi-pass membrane protein</topology>
    </subcellularLocation>
</comment>
<dbReference type="SUPFAM" id="SSF81321">
    <property type="entry name" value="Family A G protein-coupled receptor-like"/>
    <property type="match status" value="1"/>
</dbReference>
<keyword evidence="5 9" id="KW-0472">Membrane</keyword>
<evidence type="ECO:0000256" key="4">
    <source>
        <dbReference type="ARBA" id="ARBA00023040"/>
    </source>
</evidence>
<dbReference type="GO" id="GO:0004930">
    <property type="term" value="F:G protein-coupled receptor activity"/>
    <property type="evidence" value="ECO:0007669"/>
    <property type="project" value="UniProtKB-KW"/>
</dbReference>
<protein>
    <submittedName>
        <fullName evidence="11">G-protein coupled receptor 35</fullName>
    </submittedName>
</protein>
<dbReference type="Gene3D" id="1.20.1070.10">
    <property type="entry name" value="Rhodopsin 7-helix transmembrane proteins"/>
    <property type="match status" value="1"/>
</dbReference>
<evidence type="ECO:0000313" key="11">
    <source>
        <dbReference type="EMBL" id="KAK0131665.1"/>
    </source>
</evidence>
<feature type="transmembrane region" description="Helical" evidence="9">
    <location>
        <begin position="92"/>
        <end position="115"/>
    </location>
</feature>
<accession>A0AA47M103</accession>
<evidence type="ECO:0000256" key="6">
    <source>
        <dbReference type="ARBA" id="ARBA00023170"/>
    </source>
</evidence>
<dbReference type="GO" id="GO:0035025">
    <property type="term" value="P:positive regulation of Rho protein signal transduction"/>
    <property type="evidence" value="ECO:0007669"/>
    <property type="project" value="TreeGrafter"/>
</dbReference>
<dbReference type="InterPro" id="IPR017452">
    <property type="entry name" value="GPCR_Rhodpsn_7TM"/>
</dbReference>
<reference evidence="11" key="1">
    <citation type="journal article" date="2023" name="Front. Mar. Sci.">
        <title>A new Merluccius polli reference genome to investigate the effects of global change in West African waters.</title>
        <authorList>
            <person name="Mateo J.L."/>
            <person name="Blanco-Fernandez C."/>
            <person name="Garcia-Vazquez E."/>
            <person name="Machado-Schiaffino G."/>
        </authorList>
    </citation>
    <scope>NUCLEOTIDE SEQUENCE</scope>
    <source>
        <strain evidence="11">C29</strain>
        <tissue evidence="11">Fin</tissue>
    </source>
</reference>
<dbReference type="AlphaFoldDB" id="A0AA47M103"/>
<proteinExistence type="predicted"/>
<keyword evidence="3 9" id="KW-1133">Transmembrane helix</keyword>
<dbReference type="GO" id="GO:0005886">
    <property type="term" value="C:plasma membrane"/>
    <property type="evidence" value="ECO:0007669"/>
    <property type="project" value="TreeGrafter"/>
</dbReference>
<dbReference type="GO" id="GO:0007200">
    <property type="term" value="P:phospholipase C-activating G protein-coupled receptor signaling pathway"/>
    <property type="evidence" value="ECO:0007669"/>
    <property type="project" value="TreeGrafter"/>
</dbReference>
<comment type="caution">
    <text evidence="11">The sequence shown here is derived from an EMBL/GenBank/DDBJ whole genome shotgun (WGS) entry which is preliminary data.</text>
</comment>
<keyword evidence="2 9" id="KW-0812">Transmembrane</keyword>
<keyword evidence="8" id="KW-0807">Transducer</keyword>
<evidence type="ECO:0000256" key="9">
    <source>
        <dbReference type="SAM" id="Phobius"/>
    </source>
</evidence>
<keyword evidence="6 11" id="KW-0675">Receptor</keyword>
<feature type="transmembrane region" description="Helical" evidence="9">
    <location>
        <begin position="20"/>
        <end position="40"/>
    </location>
</feature>
<feature type="transmembrane region" description="Helical" evidence="9">
    <location>
        <begin position="52"/>
        <end position="72"/>
    </location>
</feature>
<dbReference type="Proteomes" id="UP001174136">
    <property type="component" value="Unassembled WGS sequence"/>
</dbReference>
<evidence type="ECO:0000313" key="12">
    <source>
        <dbReference type="Proteomes" id="UP001174136"/>
    </source>
</evidence>
<evidence type="ECO:0000256" key="5">
    <source>
        <dbReference type="ARBA" id="ARBA00023136"/>
    </source>
</evidence>
<feature type="transmembrane region" description="Helical" evidence="9">
    <location>
        <begin position="127"/>
        <end position="148"/>
    </location>
</feature>
<evidence type="ECO:0000256" key="2">
    <source>
        <dbReference type="ARBA" id="ARBA00022692"/>
    </source>
</evidence>
<keyword evidence="12" id="KW-1185">Reference proteome</keyword>
<dbReference type="PANTHER" id="PTHR24232">
    <property type="entry name" value="G-PROTEIN COUPLED RECEPTOR"/>
    <property type="match status" value="1"/>
</dbReference>
<evidence type="ECO:0000256" key="1">
    <source>
        <dbReference type="ARBA" id="ARBA00004141"/>
    </source>
</evidence>
<dbReference type="PROSITE" id="PS50262">
    <property type="entry name" value="G_PROTEIN_RECEP_F1_2"/>
    <property type="match status" value="1"/>
</dbReference>
<dbReference type="InterPro" id="IPR000276">
    <property type="entry name" value="GPCR_Rhodpsn"/>
</dbReference>
<evidence type="ECO:0000256" key="7">
    <source>
        <dbReference type="ARBA" id="ARBA00023180"/>
    </source>
</evidence>
<feature type="transmembrane region" description="Helical" evidence="9">
    <location>
        <begin position="168"/>
        <end position="191"/>
    </location>
</feature>
<name>A0AA47M103_MERPO</name>
<sequence length="226" mass="25815">MTNMCQNVTVCTVEPLQFVAYTPLFILGLVLNTVALWAFLTIRRPWTDTRIYMLNLTAADLALIVFLPFRMVDAFHCLSKTYLCTFLISTHYINMYASIMTSAAISVHRFLTVKFPLRAKGWRWKKLTAFVVCLMIWVLVIALCVVYRDSSYPENLKTCYERCDGKEFSKVFLALIVAVGFLIPLLIVVCCSRQTILILWREKDTSVEKNNIVGIAESPVMSEEGI</sequence>
<dbReference type="PANTHER" id="PTHR24232:SF101">
    <property type="entry name" value="G-PROTEIN COUPLED RECEPTOR 35-LIKE"/>
    <property type="match status" value="1"/>
</dbReference>
<dbReference type="PRINTS" id="PR00237">
    <property type="entry name" value="GPCRRHODOPSN"/>
</dbReference>
<organism evidence="11 12">
    <name type="scientific">Merluccius polli</name>
    <name type="common">Benguela hake</name>
    <name type="synonym">Merluccius cadenati</name>
    <dbReference type="NCBI Taxonomy" id="89951"/>
    <lineage>
        <taxon>Eukaryota</taxon>
        <taxon>Metazoa</taxon>
        <taxon>Chordata</taxon>
        <taxon>Craniata</taxon>
        <taxon>Vertebrata</taxon>
        <taxon>Euteleostomi</taxon>
        <taxon>Actinopterygii</taxon>
        <taxon>Neopterygii</taxon>
        <taxon>Teleostei</taxon>
        <taxon>Neoteleostei</taxon>
        <taxon>Acanthomorphata</taxon>
        <taxon>Zeiogadaria</taxon>
        <taxon>Gadariae</taxon>
        <taxon>Gadiformes</taxon>
        <taxon>Gadoidei</taxon>
        <taxon>Merlucciidae</taxon>
        <taxon>Merluccius</taxon>
    </lineage>
</organism>